<comment type="caution">
    <text evidence="1">The sequence shown here is derived from an EMBL/GenBank/DDBJ whole genome shotgun (WGS) entry which is preliminary data.</text>
</comment>
<evidence type="ECO:0000313" key="1">
    <source>
        <dbReference type="EMBL" id="MDQ0380930.1"/>
    </source>
</evidence>
<name>A0ABU0F034_9PSEU</name>
<keyword evidence="2" id="KW-1185">Reference proteome</keyword>
<proteinExistence type="predicted"/>
<dbReference type="Proteomes" id="UP001229651">
    <property type="component" value="Unassembled WGS sequence"/>
</dbReference>
<evidence type="ECO:0000313" key="2">
    <source>
        <dbReference type="Proteomes" id="UP001229651"/>
    </source>
</evidence>
<sequence length="29" mass="3307">MTGPCHQLIRRDGPRHITVPWPVANPLDE</sequence>
<protein>
    <submittedName>
        <fullName evidence="1">Uncharacterized protein</fullName>
    </submittedName>
</protein>
<accession>A0ABU0F034</accession>
<dbReference type="EMBL" id="JAUSUT010000001">
    <property type="protein sequence ID" value="MDQ0380930.1"/>
    <property type="molecule type" value="Genomic_DNA"/>
</dbReference>
<gene>
    <name evidence="1" type="ORF">FB470_004924</name>
</gene>
<organism evidence="1 2">
    <name type="scientific">Amycolatopsis thermophila</name>
    <dbReference type="NCBI Taxonomy" id="206084"/>
    <lineage>
        <taxon>Bacteria</taxon>
        <taxon>Bacillati</taxon>
        <taxon>Actinomycetota</taxon>
        <taxon>Actinomycetes</taxon>
        <taxon>Pseudonocardiales</taxon>
        <taxon>Pseudonocardiaceae</taxon>
        <taxon>Amycolatopsis</taxon>
    </lineage>
</organism>
<reference evidence="1 2" key="1">
    <citation type="submission" date="2023-07" db="EMBL/GenBank/DDBJ databases">
        <title>Sequencing the genomes of 1000 actinobacteria strains.</title>
        <authorList>
            <person name="Klenk H.-P."/>
        </authorList>
    </citation>
    <scope>NUCLEOTIDE SEQUENCE [LARGE SCALE GENOMIC DNA]</scope>
    <source>
        <strain evidence="1 2">DSM 45805</strain>
    </source>
</reference>